<keyword evidence="2" id="KW-1185">Reference proteome</keyword>
<dbReference type="RefSeq" id="WP_344242530.1">
    <property type="nucleotide sequence ID" value="NZ_BAAAHH010000017.1"/>
</dbReference>
<organism evidence="1 2">
    <name type="scientific">Actinocorallia libanotica</name>
    <dbReference type="NCBI Taxonomy" id="46162"/>
    <lineage>
        <taxon>Bacteria</taxon>
        <taxon>Bacillati</taxon>
        <taxon>Actinomycetota</taxon>
        <taxon>Actinomycetes</taxon>
        <taxon>Streptosporangiales</taxon>
        <taxon>Thermomonosporaceae</taxon>
        <taxon>Actinocorallia</taxon>
    </lineage>
</organism>
<name>A0ABN1REZ8_9ACTN</name>
<evidence type="ECO:0000313" key="1">
    <source>
        <dbReference type="EMBL" id="GAA0955977.1"/>
    </source>
</evidence>
<dbReference type="EMBL" id="BAAAHH010000017">
    <property type="protein sequence ID" value="GAA0955977.1"/>
    <property type="molecule type" value="Genomic_DNA"/>
</dbReference>
<evidence type="ECO:0000313" key="2">
    <source>
        <dbReference type="Proteomes" id="UP001500665"/>
    </source>
</evidence>
<reference evidence="1 2" key="1">
    <citation type="journal article" date="2019" name="Int. J. Syst. Evol. Microbiol.">
        <title>The Global Catalogue of Microorganisms (GCM) 10K type strain sequencing project: providing services to taxonomists for standard genome sequencing and annotation.</title>
        <authorList>
            <consortium name="The Broad Institute Genomics Platform"/>
            <consortium name="The Broad Institute Genome Sequencing Center for Infectious Disease"/>
            <person name="Wu L."/>
            <person name="Ma J."/>
        </authorList>
    </citation>
    <scope>NUCLEOTIDE SEQUENCE [LARGE SCALE GENOMIC DNA]</scope>
    <source>
        <strain evidence="1 2">JCM 10696</strain>
    </source>
</reference>
<gene>
    <name evidence="1" type="ORF">GCM10009550_41510</name>
</gene>
<protein>
    <submittedName>
        <fullName evidence="1">Uncharacterized protein</fullName>
    </submittedName>
</protein>
<proteinExistence type="predicted"/>
<comment type="caution">
    <text evidence="1">The sequence shown here is derived from an EMBL/GenBank/DDBJ whole genome shotgun (WGS) entry which is preliminary data.</text>
</comment>
<accession>A0ABN1REZ8</accession>
<sequence length="97" mass="10494">MASNRRTAASSRARTRAIRRRMAETGESYSRAARVVDALAARPTAAEPQQSPPPPQDQVALAGEVLRYIDAWCGGDWPARRIGTDFGGSGLRLVSVR</sequence>
<dbReference type="Proteomes" id="UP001500665">
    <property type="component" value="Unassembled WGS sequence"/>
</dbReference>